<evidence type="ECO:0000256" key="13">
    <source>
        <dbReference type="SAM" id="Phobius"/>
    </source>
</evidence>
<comment type="cofactor">
    <cofactor evidence="11">
        <name>Fe(2+)</name>
        <dbReference type="ChEBI" id="CHEBI:29033"/>
    </cofactor>
    <text evidence="11">Expected to bind 2 Fe(2+) ions per subunit.</text>
</comment>
<dbReference type="EC" id="1.14.19.1" evidence="11"/>
<feature type="region of interest" description="Disordered" evidence="12">
    <location>
        <begin position="1"/>
        <end position="26"/>
    </location>
</feature>
<dbReference type="GO" id="GO:0005506">
    <property type="term" value="F:iron ion binding"/>
    <property type="evidence" value="ECO:0007669"/>
    <property type="project" value="TreeGrafter"/>
</dbReference>
<name>A0A4P6XIE0_9ASCO</name>
<keyword evidence="16" id="KW-1185">Reference proteome</keyword>
<dbReference type="GO" id="GO:0004768">
    <property type="term" value="F:stearoyl-CoA 9-desaturase activity"/>
    <property type="evidence" value="ECO:0007669"/>
    <property type="project" value="UniProtKB-UniRule"/>
</dbReference>
<dbReference type="AlphaFoldDB" id="A0A4P6XIE0"/>
<comment type="catalytic activity">
    <reaction evidence="11">
        <text>octadecanoyl-CoA + 2 Fe(II)-[cytochrome b5] + O2 + 2 H(+) = (9Z)-octadecenoyl-CoA + 2 Fe(III)-[cytochrome b5] + 2 H2O</text>
        <dbReference type="Rhea" id="RHEA:19721"/>
        <dbReference type="Rhea" id="RHEA-COMP:10438"/>
        <dbReference type="Rhea" id="RHEA-COMP:10439"/>
        <dbReference type="ChEBI" id="CHEBI:15377"/>
        <dbReference type="ChEBI" id="CHEBI:15378"/>
        <dbReference type="ChEBI" id="CHEBI:15379"/>
        <dbReference type="ChEBI" id="CHEBI:29033"/>
        <dbReference type="ChEBI" id="CHEBI:29034"/>
        <dbReference type="ChEBI" id="CHEBI:57387"/>
        <dbReference type="ChEBI" id="CHEBI:57394"/>
        <dbReference type="EC" id="1.14.19.1"/>
    </reaction>
</comment>
<protein>
    <recommendedName>
        <fullName evidence="11">Acyl-CoA desaturase</fullName>
        <ecNumber evidence="11">1.14.19.1</ecNumber>
    </recommendedName>
</protein>
<keyword evidence="10 11" id="KW-0275">Fatty acid biosynthesis</keyword>
<evidence type="ECO:0000256" key="5">
    <source>
        <dbReference type="ARBA" id="ARBA00022832"/>
    </source>
</evidence>
<dbReference type="CDD" id="cd01060">
    <property type="entry name" value="Membrane-FADS-like"/>
    <property type="match status" value="1"/>
</dbReference>
<dbReference type="PANTHER" id="PTHR11351">
    <property type="entry name" value="ACYL-COA DESATURASE"/>
    <property type="match status" value="1"/>
</dbReference>
<evidence type="ECO:0000256" key="4">
    <source>
        <dbReference type="ARBA" id="ARBA00022692"/>
    </source>
</evidence>
<evidence type="ECO:0000256" key="2">
    <source>
        <dbReference type="ARBA" id="ARBA00009295"/>
    </source>
</evidence>
<keyword evidence="11" id="KW-0249">Electron transport</keyword>
<keyword evidence="9 13" id="KW-0472">Membrane</keyword>
<feature type="region of interest" description="Disordered" evidence="12">
    <location>
        <begin position="497"/>
        <end position="522"/>
    </location>
</feature>
<evidence type="ECO:0000256" key="1">
    <source>
        <dbReference type="ARBA" id="ARBA00004141"/>
    </source>
</evidence>
<evidence type="ECO:0000256" key="3">
    <source>
        <dbReference type="ARBA" id="ARBA00022516"/>
    </source>
</evidence>
<organism evidence="15 16">
    <name type="scientific">Metschnikowia aff. pulcherrima</name>
    <dbReference type="NCBI Taxonomy" id="2163413"/>
    <lineage>
        <taxon>Eukaryota</taxon>
        <taxon>Fungi</taxon>
        <taxon>Dikarya</taxon>
        <taxon>Ascomycota</taxon>
        <taxon>Saccharomycotina</taxon>
        <taxon>Pichiomycetes</taxon>
        <taxon>Metschnikowiaceae</taxon>
        <taxon>Metschnikowia</taxon>
    </lineage>
</organism>
<keyword evidence="11" id="KW-0813">Transport</keyword>
<dbReference type="PANTHER" id="PTHR11351:SF31">
    <property type="entry name" value="DESATURASE 1, ISOFORM A-RELATED"/>
    <property type="match status" value="1"/>
</dbReference>
<dbReference type="STRING" id="2163413.A0A4P6XIE0"/>
<evidence type="ECO:0000256" key="8">
    <source>
        <dbReference type="ARBA" id="ARBA00023098"/>
    </source>
</evidence>
<sequence length="522" mass="59431">MNPSSYQGVKVRKRRPKAGVSNDAQRNARNVIRKRKQDLLRRINYTSVFSVVLLPLGAFVYLIHGDHTLIPMNTKTLCFSVIYFNITILAFTAGYHKCYAHSTFRPKSAALHLFFGIFGASLGVGPIRIWAAMHRAHHQYTDDPEKDPHSIKRGFLWAHCGWLLKRPKTTVFYRDFVEHEFPSVFEEDASDVATSTSLKVCPPSNINFETDESDGETAQANSSRAERSLDTLRWILWQEKLYFWYFVFSSIVIPIVIGVWVCQDSWTNSLLYPGILRMFACQHLIFSTESICHSKSMQLNVPSQPFNDKNSLVNCANPLVSILTYGQALQNYHHEFPHDYRVSSLVWAFDPTKWFIFMLYQLGLVDDVAKAPQSLVTQLQIQQQQHVLNHLKSQLNWGTPISKLPMISTKEFRKLCNSASSENRIFIVIQNIIHDITPFMDQHPGGLPLLKASHGKDATKAFYGGVYGHLTAAVNLLATMRIGVLDMGNDEEVWKRVAREEGQNNDDDDSRRGGQYRSAEAA</sequence>
<comment type="subcellular location">
    <subcellularLocation>
        <location evidence="1">Membrane</location>
        <topology evidence="1">Multi-pass membrane protein</topology>
    </subcellularLocation>
</comment>
<dbReference type="SUPFAM" id="SSF55856">
    <property type="entry name" value="Cytochrome b5-like heme/steroid binding domain"/>
    <property type="match status" value="1"/>
</dbReference>
<dbReference type="InterPro" id="IPR036400">
    <property type="entry name" value="Cyt_B5-like_heme/steroid_sf"/>
</dbReference>
<dbReference type="PROSITE" id="PS50255">
    <property type="entry name" value="CYTOCHROME_B5_2"/>
    <property type="match status" value="1"/>
</dbReference>
<feature type="transmembrane region" description="Helical" evidence="13">
    <location>
        <begin position="43"/>
        <end position="64"/>
    </location>
</feature>
<keyword evidence="4 13" id="KW-0812">Transmembrane</keyword>
<evidence type="ECO:0000313" key="15">
    <source>
        <dbReference type="EMBL" id="QBM86930.1"/>
    </source>
</evidence>
<keyword evidence="5 11" id="KW-0276">Fatty acid metabolism</keyword>
<comment type="function">
    <text evidence="11">Stearoyl-CoA desaturase that utilizes O(2) and electrons from reduced cytochrome b5 to introduce the first double bond into saturated fatty acyl-CoA substrates.</text>
</comment>
<evidence type="ECO:0000256" key="9">
    <source>
        <dbReference type="ARBA" id="ARBA00023136"/>
    </source>
</evidence>
<keyword evidence="8 11" id="KW-0443">Lipid metabolism</keyword>
<dbReference type="Proteomes" id="UP000292447">
    <property type="component" value="Chromosome II"/>
</dbReference>
<proteinExistence type="inferred from homology"/>
<evidence type="ECO:0000256" key="6">
    <source>
        <dbReference type="ARBA" id="ARBA00022989"/>
    </source>
</evidence>
<feature type="transmembrane region" description="Helical" evidence="13">
    <location>
        <begin position="242"/>
        <end position="261"/>
    </location>
</feature>
<keyword evidence="3 11" id="KW-0444">Lipid biosynthesis</keyword>
<keyword evidence="6 13" id="KW-1133">Transmembrane helix</keyword>
<gene>
    <name evidence="15" type="primary">MPUL0B01210</name>
    <name evidence="15" type="ORF">METSCH_B01210</name>
</gene>
<feature type="transmembrane region" description="Helical" evidence="13">
    <location>
        <begin position="108"/>
        <end position="131"/>
    </location>
</feature>
<evidence type="ECO:0000256" key="10">
    <source>
        <dbReference type="ARBA" id="ARBA00023160"/>
    </source>
</evidence>
<dbReference type="InterPro" id="IPR015876">
    <property type="entry name" value="Acyl-CoA_DS"/>
</dbReference>
<feature type="transmembrane region" description="Helical" evidence="13">
    <location>
        <begin position="76"/>
        <end position="96"/>
    </location>
</feature>
<dbReference type="EMBL" id="CP034457">
    <property type="protein sequence ID" value="QBM86930.1"/>
    <property type="molecule type" value="Genomic_DNA"/>
</dbReference>
<accession>A0A4P6XIE0</accession>
<dbReference type="InterPro" id="IPR009160">
    <property type="entry name" value="Acyl-CoA_deSatase_haem/ster-bd"/>
</dbReference>
<feature type="domain" description="Cytochrome b5 heme-binding" evidence="14">
    <location>
        <begin position="404"/>
        <end position="486"/>
    </location>
</feature>
<reference evidence="16" key="1">
    <citation type="submission" date="2019-03" db="EMBL/GenBank/DDBJ databases">
        <title>Snf2 controls pulcherriminic acid biosynthesis and connects pigmentation and antifungal activity of the yeast Metschnikowia pulcherrima.</title>
        <authorList>
            <person name="Gore-Lloyd D."/>
            <person name="Sumann I."/>
            <person name="Brachmann A.O."/>
            <person name="Schneeberger K."/>
            <person name="Ortiz-Merino R.A."/>
            <person name="Moreno-Beltran M."/>
            <person name="Schlaefli M."/>
            <person name="Kirner P."/>
            <person name="Santos Kron A."/>
            <person name="Wolfe K.H."/>
            <person name="Piel J."/>
            <person name="Ahrens C.H."/>
            <person name="Henk D."/>
            <person name="Freimoser F.M."/>
        </authorList>
    </citation>
    <scope>NUCLEOTIDE SEQUENCE [LARGE SCALE GENOMIC DNA]</scope>
    <source>
        <strain evidence="16">APC 1.2</strain>
    </source>
</reference>
<keyword evidence="11" id="KW-0479">Metal-binding</keyword>
<keyword evidence="11" id="KW-0349">Heme</keyword>
<keyword evidence="7 11" id="KW-0560">Oxidoreductase</keyword>
<evidence type="ECO:0000256" key="11">
    <source>
        <dbReference type="PIRNR" id="PIRNR000345"/>
    </source>
</evidence>
<evidence type="ECO:0000256" key="7">
    <source>
        <dbReference type="ARBA" id="ARBA00023002"/>
    </source>
</evidence>
<dbReference type="GO" id="GO:0005789">
    <property type="term" value="C:endoplasmic reticulum membrane"/>
    <property type="evidence" value="ECO:0007669"/>
    <property type="project" value="TreeGrafter"/>
</dbReference>
<dbReference type="PIRSF" id="PIRSF000345">
    <property type="entry name" value="OLE1"/>
    <property type="match status" value="1"/>
</dbReference>
<dbReference type="PRINTS" id="PR00075">
    <property type="entry name" value="FACDDSATRASE"/>
</dbReference>
<dbReference type="Pfam" id="PF00173">
    <property type="entry name" value="Cyt-b5"/>
    <property type="match status" value="1"/>
</dbReference>
<dbReference type="InterPro" id="IPR001199">
    <property type="entry name" value="Cyt_B5-like_heme/steroid-bd"/>
</dbReference>
<keyword evidence="11" id="KW-0408">Iron</keyword>
<dbReference type="GO" id="GO:0006636">
    <property type="term" value="P:unsaturated fatty acid biosynthetic process"/>
    <property type="evidence" value="ECO:0007669"/>
    <property type="project" value="UniProtKB-UniRule"/>
</dbReference>
<evidence type="ECO:0000313" key="16">
    <source>
        <dbReference type="Proteomes" id="UP000292447"/>
    </source>
</evidence>
<evidence type="ECO:0000259" key="14">
    <source>
        <dbReference type="PROSITE" id="PS50255"/>
    </source>
</evidence>
<dbReference type="Gene3D" id="3.10.120.10">
    <property type="entry name" value="Cytochrome b5-like heme/steroid binding domain"/>
    <property type="match status" value="1"/>
</dbReference>
<evidence type="ECO:0000256" key="12">
    <source>
        <dbReference type="SAM" id="MobiDB-lite"/>
    </source>
</evidence>
<dbReference type="SMART" id="SM01117">
    <property type="entry name" value="Cyt-b5"/>
    <property type="match status" value="1"/>
</dbReference>
<comment type="similarity">
    <text evidence="2 11">Belongs to the fatty acid desaturase type 1 family.</text>
</comment>